<feature type="region of interest" description="Disordered" evidence="1">
    <location>
        <begin position="52"/>
        <end position="82"/>
    </location>
</feature>
<evidence type="ECO:0000313" key="2">
    <source>
        <dbReference type="EMBL" id="PUV24179.1"/>
    </source>
</evidence>
<protein>
    <submittedName>
        <fullName evidence="2">Uncharacterized protein</fullName>
    </submittedName>
</protein>
<keyword evidence="3" id="KW-1185">Reference proteome</keyword>
<dbReference type="Proteomes" id="UP000250831">
    <property type="component" value="Unassembled WGS sequence"/>
</dbReference>
<proteinExistence type="predicted"/>
<name>A0A363NTT5_9SPHI</name>
<reference evidence="2 3" key="1">
    <citation type="submission" date="2018-04" db="EMBL/GenBank/DDBJ databases">
        <title>Sphingobacterium sp. M46 Genome.</title>
        <authorList>
            <person name="Cheng J."/>
            <person name="Li Y."/>
        </authorList>
    </citation>
    <scope>NUCLEOTIDE SEQUENCE [LARGE SCALE GENOMIC DNA]</scope>
    <source>
        <strain evidence="2 3">M46</strain>
    </source>
</reference>
<comment type="caution">
    <text evidence="2">The sequence shown here is derived from an EMBL/GenBank/DDBJ whole genome shotgun (WGS) entry which is preliminary data.</text>
</comment>
<dbReference type="EMBL" id="QCXX01000003">
    <property type="protein sequence ID" value="PUV24179.1"/>
    <property type="molecule type" value="Genomic_DNA"/>
</dbReference>
<sequence>MSISRNKMKKIFNKIGQVLQLVLAAPVKLPGKVGNVLRYVAIGLGILETVLDDDEPPPEVNKPSVDSPPDFSEERSGADEAE</sequence>
<gene>
    <name evidence="2" type="ORF">DCO56_12495</name>
</gene>
<evidence type="ECO:0000256" key="1">
    <source>
        <dbReference type="SAM" id="MobiDB-lite"/>
    </source>
</evidence>
<feature type="compositionally biased region" description="Basic and acidic residues" evidence="1">
    <location>
        <begin position="72"/>
        <end position="82"/>
    </location>
</feature>
<accession>A0A363NTT5</accession>
<organism evidence="2 3">
    <name type="scientific">Sphingobacterium athyrii</name>
    <dbReference type="NCBI Taxonomy" id="2152717"/>
    <lineage>
        <taxon>Bacteria</taxon>
        <taxon>Pseudomonadati</taxon>
        <taxon>Bacteroidota</taxon>
        <taxon>Sphingobacteriia</taxon>
        <taxon>Sphingobacteriales</taxon>
        <taxon>Sphingobacteriaceae</taxon>
        <taxon>Sphingobacterium</taxon>
    </lineage>
</organism>
<dbReference type="AlphaFoldDB" id="A0A363NTT5"/>
<evidence type="ECO:0000313" key="3">
    <source>
        <dbReference type="Proteomes" id="UP000250831"/>
    </source>
</evidence>